<evidence type="ECO:0000256" key="1">
    <source>
        <dbReference type="SAM" id="MobiDB-lite"/>
    </source>
</evidence>
<feature type="compositionally biased region" description="Basic and acidic residues" evidence="1">
    <location>
        <begin position="39"/>
        <end position="51"/>
    </location>
</feature>
<dbReference type="PANTHER" id="PTHR46411:SF2">
    <property type="entry name" value="AAA+ ATPASE DOMAIN-CONTAINING PROTEIN"/>
    <property type="match status" value="1"/>
</dbReference>
<dbReference type="Pfam" id="PF22942">
    <property type="entry name" value="DUF7025"/>
    <property type="match status" value="1"/>
</dbReference>
<evidence type="ECO:0000259" key="2">
    <source>
        <dbReference type="SMART" id="SM00382"/>
    </source>
</evidence>
<accession>A0ABR2VFY6</accession>
<dbReference type="PANTHER" id="PTHR46411">
    <property type="entry name" value="FAMILY ATPASE, PUTATIVE-RELATED"/>
    <property type="match status" value="1"/>
</dbReference>
<feature type="region of interest" description="Disordered" evidence="1">
    <location>
        <begin position="1"/>
        <end position="78"/>
    </location>
</feature>
<dbReference type="SMART" id="SM00382">
    <property type="entry name" value="AAA"/>
    <property type="match status" value="1"/>
</dbReference>
<dbReference type="InterPro" id="IPR003959">
    <property type="entry name" value="ATPase_AAA_core"/>
</dbReference>
<dbReference type="Gene3D" id="3.40.50.300">
    <property type="entry name" value="P-loop containing nucleotide triphosphate hydrolases"/>
    <property type="match status" value="1"/>
</dbReference>
<feature type="domain" description="AAA+ ATPase" evidence="2">
    <location>
        <begin position="485"/>
        <end position="609"/>
    </location>
</feature>
<protein>
    <submittedName>
        <fullName evidence="3">P-loop containing nucleoside triphosphate hydrolase protein</fullName>
    </submittedName>
</protein>
<name>A0ABR2VFY6_9PEZI</name>
<proteinExistence type="predicted"/>
<feature type="compositionally biased region" description="Polar residues" evidence="1">
    <location>
        <begin position="21"/>
        <end position="37"/>
    </location>
</feature>
<dbReference type="EMBL" id="JARVKF010000013">
    <property type="protein sequence ID" value="KAK9425706.1"/>
    <property type="molecule type" value="Genomic_DNA"/>
</dbReference>
<reference evidence="3 4" key="1">
    <citation type="journal article" date="2024" name="J. Plant Pathol.">
        <title>Sequence and assembly of the genome of Seiridium unicorne, isolate CBS 538.82, causal agent of cypress canker disease.</title>
        <authorList>
            <person name="Scali E."/>
            <person name="Rocca G.D."/>
            <person name="Danti R."/>
            <person name="Garbelotto M."/>
            <person name="Barberini S."/>
            <person name="Baroncelli R."/>
            <person name="Emiliani G."/>
        </authorList>
    </citation>
    <scope>NUCLEOTIDE SEQUENCE [LARGE SCALE GENOMIC DNA]</scope>
    <source>
        <strain evidence="3 4">BM-138-508</strain>
    </source>
</reference>
<keyword evidence="3" id="KW-0378">Hydrolase</keyword>
<dbReference type="Proteomes" id="UP001408356">
    <property type="component" value="Unassembled WGS sequence"/>
</dbReference>
<dbReference type="GO" id="GO:0016787">
    <property type="term" value="F:hydrolase activity"/>
    <property type="evidence" value="ECO:0007669"/>
    <property type="project" value="UniProtKB-KW"/>
</dbReference>
<sequence>MTANSAANSPTPEIVARNDPATAQTNDAARTNETPAEQTKGDSKTESKTDSNTDSDDETKNTKPEDQSMKPEIKHLDKKYDDDGNKIYIERKSRDDKDDKRDWWDLFALCEIRHFWEEGDFKCTQLHVNSPLLKQLLEDVVGDFPSEPIDASAEVEIDLPAYCLFFYRKELEKEGTKRFADNEEGQAHLKILLQYIDDSLEDEFKSHRRALTSEAKAINYEHPWTIFKPGTIVFLNFLGQPRAFKLLSFFYCTGDDAGLGLSVEFVDYDGEMFGTRTTKFRIPKYSGTLRCEQLNVKPLELLANKERIRQYLVERGHRFEKFVGQNFMQYSGVAVKSKDCGVERFNLTGRVMIDCKTYHRLEPNDAFSVTEIARSEAAKRQREIRKHNHGTGLDDFAEGQVHDELLDEDRLLANATVRGFAFTHKRFLEFFVENLSQIEWNTKCFDQLVLDPAPKRTVQALVSMHARRSKDEAGAFDDIVKGKGQGLVMVLHGPPGVGKTLTAECVAEWVRCPLYMVSSGDLGTDSTTLDDQLSRIMDMTSTWRAVLLIDEADVFLERRSLHDMQRNAMVSVFLRVLEYYSGILFLTTNRVATFDDAFKSRIHVPLRYTSLSAESRRSIWRNFCSRVPGGTDIDEEGLRRLAEHDLNGRQIKNVVKTAESLAAFEGTKLDVERLEEVTLIQAKFEKDLLEATDAGVEGV</sequence>
<comment type="caution">
    <text evidence="3">The sequence shown here is derived from an EMBL/GenBank/DDBJ whole genome shotgun (WGS) entry which is preliminary data.</text>
</comment>
<dbReference type="InterPro" id="IPR003593">
    <property type="entry name" value="AAA+_ATPase"/>
</dbReference>
<feature type="compositionally biased region" description="Basic and acidic residues" evidence="1">
    <location>
        <begin position="58"/>
        <end position="78"/>
    </location>
</feature>
<evidence type="ECO:0000313" key="3">
    <source>
        <dbReference type="EMBL" id="KAK9425706.1"/>
    </source>
</evidence>
<dbReference type="InterPro" id="IPR027417">
    <property type="entry name" value="P-loop_NTPase"/>
</dbReference>
<evidence type="ECO:0000313" key="4">
    <source>
        <dbReference type="Proteomes" id="UP001408356"/>
    </source>
</evidence>
<dbReference type="InterPro" id="IPR054289">
    <property type="entry name" value="DUF7025"/>
</dbReference>
<organism evidence="3 4">
    <name type="scientific">Seiridium unicorne</name>
    <dbReference type="NCBI Taxonomy" id="138068"/>
    <lineage>
        <taxon>Eukaryota</taxon>
        <taxon>Fungi</taxon>
        <taxon>Dikarya</taxon>
        <taxon>Ascomycota</taxon>
        <taxon>Pezizomycotina</taxon>
        <taxon>Sordariomycetes</taxon>
        <taxon>Xylariomycetidae</taxon>
        <taxon>Amphisphaeriales</taxon>
        <taxon>Sporocadaceae</taxon>
        <taxon>Seiridium</taxon>
    </lineage>
</organism>
<dbReference type="Pfam" id="PF00004">
    <property type="entry name" value="AAA"/>
    <property type="match status" value="1"/>
</dbReference>
<gene>
    <name evidence="3" type="ORF">SUNI508_03067</name>
</gene>
<keyword evidence="4" id="KW-1185">Reference proteome</keyword>
<dbReference type="SUPFAM" id="SSF52540">
    <property type="entry name" value="P-loop containing nucleoside triphosphate hydrolases"/>
    <property type="match status" value="1"/>
</dbReference>
<feature type="compositionally biased region" description="Polar residues" evidence="1">
    <location>
        <begin position="1"/>
        <end position="11"/>
    </location>
</feature>